<name>A0A0Q3RVD3_BRADI</name>
<sequence>MEKAPRAILFLLLIVGFGVAQNTTSKGDEFHVGVILDLGTLAGKVARTSISLAVEDFYSVHRNHRTKLVLHIRDSMGSDVQAASAAIELLENYKVQAIVGPQKSSEVLFISNIGNITQVPIVSFTATSPSLTSDSMPYFVRATLNDSAQVNSIALLIKAYGWREVVPVYEDTDYGRGILPSLIEALQEIDARVPYRSVTPSSATSEIITQELYKLKAMQTRVFIVHMSPTMTSLFFTKAKEAGMMNKGFVWITTDGVANIIDSLDPSVIEAMNGVLGVRYYVPKSQELDSFTIRWNRMYQRDNPDESPFNKLSIVGLWGYDMIRALAQAAEKAGISSVTNKQPQSIKNSTCLDSMVISTNGPDLLTAIVQNKFRGISGDFDLTNRQLTVSVFQIINVVGRGWREIGFWTVNSGLSRQFNQTGLKITGPALMIDLNPVIWPGESTEIPRGWEIPTIGKKLRVGVRTSIYPEFIETFRDHATGETRASGLSVEIFEEAVKRLPFALTYEYLAFDTADPRSKGSYDDFVNQVYLQKYDIAVADTTIRCNRSLFVDFTVPYTESGVLPKNSPLRAEISRAILNITESAKIIQIEKKWVDSNSHQNDDKTDGSDAITFESFGGLFLLTGIVTACSLFVAVLMNGYKKYQQNGGSKGDNQNECGHEKKGEDGDSQGEQRDPNINDMEKQATLPVSHSLNTNGDQLPDSKDNDICCRCTQNNKATSLTHIGSQIIHRGDKSTRSSSGSKLVPT</sequence>
<evidence type="ECO:0000313" key="18">
    <source>
        <dbReference type="Proteomes" id="UP000008810"/>
    </source>
</evidence>
<dbReference type="PANTHER" id="PTHR34836">
    <property type="entry name" value="OS06G0188250 PROTEIN"/>
    <property type="match status" value="1"/>
</dbReference>
<keyword evidence="10" id="KW-0407">Ion channel</keyword>
<keyword evidence="4 12" id="KW-1133">Transmembrane helix</keyword>
<dbReference type="Pfam" id="PF01094">
    <property type="entry name" value="ANF_receptor"/>
    <property type="match status" value="1"/>
</dbReference>
<keyword evidence="2" id="KW-0813">Transport</keyword>
<dbReference type="Pfam" id="PF10613">
    <property type="entry name" value="Lig_chan-Glu_bd"/>
    <property type="match status" value="1"/>
</dbReference>
<keyword evidence="8" id="KW-0325">Glycoprotein</keyword>
<dbReference type="FunFam" id="3.40.50.2300:FF:000195">
    <property type="entry name" value="Glutamate receptor"/>
    <property type="match status" value="1"/>
</dbReference>
<keyword evidence="18" id="KW-1185">Reference proteome</keyword>
<evidence type="ECO:0000256" key="7">
    <source>
        <dbReference type="ARBA" id="ARBA00023170"/>
    </source>
</evidence>
<feature type="region of interest" description="Disordered" evidence="11">
    <location>
        <begin position="727"/>
        <end position="746"/>
    </location>
</feature>
<feature type="chain" id="PRO_5035999818" description="Glutamate receptor" evidence="13">
    <location>
        <begin position="21"/>
        <end position="746"/>
    </location>
</feature>
<dbReference type="CDD" id="cd19990">
    <property type="entry name" value="PBP1_GABAb_receptor_plant"/>
    <property type="match status" value="1"/>
</dbReference>
<feature type="domain" description="Receptor ligand binding region" evidence="14">
    <location>
        <begin position="47"/>
        <end position="399"/>
    </location>
</feature>
<dbReference type="InterPro" id="IPR015683">
    <property type="entry name" value="Ionotropic_Glu_rcpt"/>
</dbReference>
<dbReference type="FunFam" id="3.40.50.2300:FF:000169">
    <property type="entry name" value="Glutamate receptor"/>
    <property type="match status" value="1"/>
</dbReference>
<dbReference type="Proteomes" id="UP000008810">
    <property type="component" value="Chromosome 1"/>
</dbReference>
<evidence type="ECO:0000256" key="8">
    <source>
        <dbReference type="ARBA" id="ARBA00023180"/>
    </source>
</evidence>
<keyword evidence="7" id="KW-0675">Receptor</keyword>
<reference evidence="16 17" key="1">
    <citation type="journal article" date="2010" name="Nature">
        <title>Genome sequencing and analysis of the model grass Brachypodium distachyon.</title>
        <authorList>
            <consortium name="International Brachypodium Initiative"/>
        </authorList>
    </citation>
    <scope>NUCLEOTIDE SEQUENCE [LARGE SCALE GENOMIC DNA]</scope>
    <source>
        <strain evidence="16 17">Bd21</strain>
    </source>
</reference>
<keyword evidence="13" id="KW-0732">Signal</keyword>
<dbReference type="InterPro" id="IPR001828">
    <property type="entry name" value="ANF_lig-bd_rcpt"/>
</dbReference>
<feature type="transmembrane region" description="Helical" evidence="12">
    <location>
        <begin position="616"/>
        <end position="640"/>
    </location>
</feature>
<evidence type="ECO:0000256" key="11">
    <source>
        <dbReference type="SAM" id="MobiDB-lite"/>
    </source>
</evidence>
<evidence type="ECO:0000259" key="14">
    <source>
        <dbReference type="Pfam" id="PF01094"/>
    </source>
</evidence>
<organism evidence="16">
    <name type="scientific">Brachypodium distachyon</name>
    <name type="common">Purple false brome</name>
    <name type="synonym">Trachynia distachya</name>
    <dbReference type="NCBI Taxonomy" id="15368"/>
    <lineage>
        <taxon>Eukaryota</taxon>
        <taxon>Viridiplantae</taxon>
        <taxon>Streptophyta</taxon>
        <taxon>Embryophyta</taxon>
        <taxon>Tracheophyta</taxon>
        <taxon>Spermatophyta</taxon>
        <taxon>Magnoliopsida</taxon>
        <taxon>Liliopsida</taxon>
        <taxon>Poales</taxon>
        <taxon>Poaceae</taxon>
        <taxon>BOP clade</taxon>
        <taxon>Pooideae</taxon>
        <taxon>Stipodae</taxon>
        <taxon>Brachypodieae</taxon>
        <taxon>Brachypodium</taxon>
    </lineage>
</organism>
<evidence type="ECO:0000256" key="4">
    <source>
        <dbReference type="ARBA" id="ARBA00022989"/>
    </source>
</evidence>
<keyword evidence="6 12" id="KW-0472">Membrane</keyword>
<dbReference type="InterPro" id="IPR019594">
    <property type="entry name" value="Glu/Gly-bd"/>
</dbReference>
<feature type="compositionally biased region" description="Basic and acidic residues" evidence="11">
    <location>
        <begin position="657"/>
        <end position="676"/>
    </location>
</feature>
<evidence type="ECO:0000256" key="2">
    <source>
        <dbReference type="ARBA" id="ARBA00022448"/>
    </source>
</evidence>
<dbReference type="Gene3D" id="3.40.50.2300">
    <property type="match status" value="3"/>
</dbReference>
<dbReference type="InterPro" id="IPR000337">
    <property type="entry name" value="GPCR_3"/>
</dbReference>
<keyword evidence="5" id="KW-0406">Ion transport</keyword>
<dbReference type="InParanoid" id="A0A0Q3RVD3"/>
<evidence type="ECO:0000256" key="6">
    <source>
        <dbReference type="ARBA" id="ARBA00023136"/>
    </source>
</evidence>
<dbReference type="AlphaFoldDB" id="A0A0Q3RVD3"/>
<reference evidence="17" key="3">
    <citation type="submission" date="2018-08" db="UniProtKB">
        <authorList>
            <consortium name="EnsemblPlants"/>
        </authorList>
    </citation>
    <scope>IDENTIFICATION</scope>
    <source>
        <strain evidence="17">cv. Bd21</strain>
    </source>
</reference>
<dbReference type="GO" id="GO:0015276">
    <property type="term" value="F:ligand-gated monoatomic ion channel activity"/>
    <property type="evidence" value="ECO:0000318"/>
    <property type="project" value="GO_Central"/>
</dbReference>
<evidence type="ECO:0000256" key="9">
    <source>
        <dbReference type="ARBA" id="ARBA00023286"/>
    </source>
</evidence>
<keyword evidence="3 12" id="KW-0812">Transmembrane</keyword>
<feature type="domain" description="Ionotropic glutamate receptor L-glutamate and glycine-binding" evidence="15">
    <location>
        <begin position="471"/>
        <end position="562"/>
    </location>
</feature>
<dbReference type="Gramene" id="KQK16906">
    <property type="protein sequence ID" value="KQK16906"/>
    <property type="gene ID" value="BRADI_1g31350v3"/>
</dbReference>
<dbReference type="InterPro" id="IPR044440">
    <property type="entry name" value="GABAb_receptor_plant_PBP1"/>
</dbReference>
<dbReference type="Gene3D" id="3.40.190.10">
    <property type="entry name" value="Periplasmic binding protein-like II"/>
    <property type="match status" value="1"/>
</dbReference>
<protein>
    <recommendedName>
        <fullName evidence="19">Glutamate receptor</fullName>
    </recommendedName>
</protein>
<evidence type="ECO:0000256" key="3">
    <source>
        <dbReference type="ARBA" id="ARBA00022692"/>
    </source>
</evidence>
<dbReference type="PANTHER" id="PTHR34836:SF1">
    <property type="entry name" value="OS09G0428600 PROTEIN"/>
    <property type="match status" value="1"/>
</dbReference>
<evidence type="ECO:0000313" key="16">
    <source>
        <dbReference type="EMBL" id="KQK16906.2"/>
    </source>
</evidence>
<evidence type="ECO:0000259" key="15">
    <source>
        <dbReference type="Pfam" id="PF10613"/>
    </source>
</evidence>
<dbReference type="SUPFAM" id="SSF53822">
    <property type="entry name" value="Periplasmic binding protein-like I"/>
    <property type="match status" value="1"/>
</dbReference>
<reference evidence="16" key="2">
    <citation type="submission" date="2017-06" db="EMBL/GenBank/DDBJ databases">
        <title>WGS assembly of Brachypodium distachyon.</title>
        <authorList>
            <consortium name="The International Brachypodium Initiative"/>
            <person name="Lucas S."/>
            <person name="Harmon-Smith M."/>
            <person name="Lail K."/>
            <person name="Tice H."/>
            <person name="Grimwood J."/>
            <person name="Bruce D."/>
            <person name="Barry K."/>
            <person name="Shu S."/>
            <person name="Lindquist E."/>
            <person name="Wang M."/>
            <person name="Pitluck S."/>
            <person name="Vogel J.P."/>
            <person name="Garvin D.F."/>
            <person name="Mockler T.C."/>
            <person name="Schmutz J."/>
            <person name="Rokhsar D."/>
            <person name="Bevan M.W."/>
        </authorList>
    </citation>
    <scope>NUCLEOTIDE SEQUENCE</scope>
    <source>
        <strain evidence="16">Bd21</strain>
    </source>
</reference>
<accession>A0A0Q3RVD3</accession>
<dbReference type="SUPFAM" id="SSF53850">
    <property type="entry name" value="Periplasmic binding protein-like II"/>
    <property type="match status" value="1"/>
</dbReference>
<evidence type="ECO:0000256" key="12">
    <source>
        <dbReference type="SAM" id="Phobius"/>
    </source>
</evidence>
<evidence type="ECO:0000256" key="10">
    <source>
        <dbReference type="ARBA" id="ARBA00023303"/>
    </source>
</evidence>
<dbReference type="EnsemblPlants" id="KQK16906">
    <property type="protein sequence ID" value="KQK16906"/>
    <property type="gene ID" value="BRADI_1g31350v3"/>
</dbReference>
<evidence type="ECO:0000313" key="17">
    <source>
        <dbReference type="EnsemblPlants" id="KQK16906"/>
    </source>
</evidence>
<dbReference type="GO" id="GO:0038023">
    <property type="term" value="F:signaling receptor activity"/>
    <property type="evidence" value="ECO:0000318"/>
    <property type="project" value="GO_Central"/>
</dbReference>
<dbReference type="OrthoDB" id="5984008at2759"/>
<keyword evidence="9" id="KW-1071">Ligand-gated ion channel</keyword>
<feature type="signal peptide" evidence="13">
    <location>
        <begin position="1"/>
        <end position="20"/>
    </location>
</feature>
<dbReference type="GO" id="GO:0005886">
    <property type="term" value="C:plasma membrane"/>
    <property type="evidence" value="ECO:0000318"/>
    <property type="project" value="GO_Central"/>
</dbReference>
<dbReference type="GO" id="GO:0004930">
    <property type="term" value="F:G protein-coupled receptor activity"/>
    <property type="evidence" value="ECO:0007669"/>
    <property type="project" value="InterPro"/>
</dbReference>
<evidence type="ECO:0000256" key="1">
    <source>
        <dbReference type="ARBA" id="ARBA00004141"/>
    </source>
</evidence>
<gene>
    <name evidence="16" type="ORF">BRADI_1g31350v3</name>
</gene>
<feature type="region of interest" description="Disordered" evidence="11">
    <location>
        <begin position="645"/>
        <end position="676"/>
    </location>
</feature>
<dbReference type="EMBL" id="CM000880">
    <property type="protein sequence ID" value="KQK16906.2"/>
    <property type="molecule type" value="Genomic_DNA"/>
</dbReference>
<dbReference type="PRINTS" id="PR00248">
    <property type="entry name" value="GPCRMGR"/>
</dbReference>
<dbReference type="InterPro" id="IPR028082">
    <property type="entry name" value="Peripla_BP_I"/>
</dbReference>
<comment type="subcellular location">
    <subcellularLocation>
        <location evidence="1">Membrane</location>
        <topology evidence="1">Multi-pass membrane protein</topology>
    </subcellularLocation>
</comment>
<feature type="compositionally biased region" description="Polar residues" evidence="11">
    <location>
        <begin position="645"/>
        <end position="656"/>
    </location>
</feature>
<proteinExistence type="predicted"/>
<evidence type="ECO:0000256" key="13">
    <source>
        <dbReference type="SAM" id="SignalP"/>
    </source>
</evidence>
<evidence type="ECO:0008006" key="19">
    <source>
        <dbReference type="Google" id="ProtNLM"/>
    </source>
</evidence>
<feature type="compositionally biased region" description="Polar residues" evidence="11">
    <location>
        <begin position="736"/>
        <end position="746"/>
    </location>
</feature>
<evidence type="ECO:0000256" key="5">
    <source>
        <dbReference type="ARBA" id="ARBA00023065"/>
    </source>
</evidence>